<gene>
    <name evidence="8" type="ORF">DB88DRAFT_477343</name>
</gene>
<dbReference type="Pfam" id="PF00018">
    <property type="entry name" value="SH3_1"/>
    <property type="match status" value="1"/>
</dbReference>
<evidence type="ECO:0000256" key="3">
    <source>
        <dbReference type="PROSITE-ProRule" id="PRU00192"/>
    </source>
</evidence>
<dbReference type="SMART" id="SM00326">
    <property type="entry name" value="SH3"/>
    <property type="match status" value="1"/>
</dbReference>
<dbReference type="SUPFAM" id="SSF47576">
    <property type="entry name" value="Calponin-homology domain, CH-domain"/>
    <property type="match status" value="1"/>
</dbReference>
<dbReference type="GO" id="GO:0007032">
    <property type="term" value="P:endosome organization"/>
    <property type="evidence" value="ECO:0007669"/>
    <property type="project" value="TreeGrafter"/>
</dbReference>
<dbReference type="SMART" id="SM00233">
    <property type="entry name" value="PH"/>
    <property type="match status" value="1"/>
</dbReference>
<feature type="domain" description="SH3" evidence="5">
    <location>
        <begin position="1"/>
        <end position="63"/>
    </location>
</feature>
<evidence type="ECO:0000256" key="2">
    <source>
        <dbReference type="ARBA" id="ARBA00022553"/>
    </source>
</evidence>
<dbReference type="Gene3D" id="1.10.150.50">
    <property type="entry name" value="Transcription Factor, Ets-1"/>
    <property type="match status" value="1"/>
</dbReference>
<dbReference type="EMBL" id="JAODAN010000001">
    <property type="protein sequence ID" value="KAK1927240.1"/>
    <property type="molecule type" value="Genomic_DNA"/>
</dbReference>
<feature type="compositionally biased region" description="Polar residues" evidence="4">
    <location>
        <begin position="418"/>
        <end position="428"/>
    </location>
</feature>
<feature type="compositionally biased region" description="Low complexity" evidence="4">
    <location>
        <begin position="107"/>
        <end position="118"/>
    </location>
</feature>
<dbReference type="Pfam" id="PF07647">
    <property type="entry name" value="SAM_2"/>
    <property type="match status" value="1"/>
</dbReference>
<dbReference type="SUPFAM" id="SSF50044">
    <property type="entry name" value="SH3-domain"/>
    <property type="match status" value="1"/>
</dbReference>
<dbReference type="InterPro" id="IPR036872">
    <property type="entry name" value="CH_dom_sf"/>
</dbReference>
<dbReference type="InterPro" id="IPR001849">
    <property type="entry name" value="PH_domain"/>
</dbReference>
<dbReference type="CDD" id="cd13316">
    <property type="entry name" value="PH_Boi"/>
    <property type="match status" value="1"/>
</dbReference>
<dbReference type="Gene3D" id="2.30.29.30">
    <property type="entry name" value="Pleckstrin-homology domain (PH domain)/Phosphotyrosine-binding domain (PTB)"/>
    <property type="match status" value="1"/>
</dbReference>
<evidence type="ECO:0000259" key="6">
    <source>
        <dbReference type="PROSITE" id="PS50003"/>
    </source>
</evidence>
<reference evidence="8" key="1">
    <citation type="submission" date="2023-02" db="EMBL/GenBank/DDBJ databases">
        <title>Identification and recombinant expression of a fungal hydrolase from Papiliotrema laurentii that hydrolyzes apple cutin and clears colloidal polyester polyurethane.</title>
        <authorList>
            <consortium name="DOE Joint Genome Institute"/>
            <person name="Roman V.A."/>
            <person name="Bojanowski C."/>
            <person name="Crable B.R."/>
            <person name="Wagner D.N."/>
            <person name="Hung C.S."/>
            <person name="Nadeau L.J."/>
            <person name="Schratz L."/>
            <person name="Haridas S."/>
            <person name="Pangilinan J."/>
            <person name="Lipzen A."/>
            <person name="Na H."/>
            <person name="Yan M."/>
            <person name="Ng V."/>
            <person name="Grigoriev I.V."/>
            <person name="Spatafora J.W."/>
            <person name="Barlow D."/>
            <person name="Biffinger J."/>
            <person name="Kelley-Loughnane N."/>
            <person name="Varaljay V.A."/>
            <person name="Crookes-Goodson W.J."/>
        </authorList>
    </citation>
    <scope>NUCLEOTIDE SEQUENCE</scope>
    <source>
        <strain evidence="8">5307AH</strain>
    </source>
</reference>
<evidence type="ECO:0000259" key="7">
    <source>
        <dbReference type="PROSITE" id="PS50105"/>
    </source>
</evidence>
<dbReference type="SUPFAM" id="SSF50729">
    <property type="entry name" value="PH domain-like"/>
    <property type="match status" value="1"/>
</dbReference>
<protein>
    <recommendedName>
        <fullName evidence="10">Polar growth protein</fullName>
    </recommendedName>
</protein>
<dbReference type="InterPro" id="IPR045188">
    <property type="entry name" value="Boi1/Boi2-like"/>
</dbReference>
<dbReference type="CDD" id="cd09535">
    <property type="entry name" value="SAM_BOI-like_fungal"/>
    <property type="match status" value="1"/>
</dbReference>
<feature type="compositionally biased region" description="Polar residues" evidence="4">
    <location>
        <begin position="218"/>
        <end position="237"/>
    </location>
</feature>
<feature type="compositionally biased region" description="Low complexity" evidence="4">
    <location>
        <begin position="401"/>
        <end position="410"/>
    </location>
</feature>
<dbReference type="PANTHER" id="PTHR22902">
    <property type="entry name" value="SESQUIPEDALIAN"/>
    <property type="match status" value="1"/>
</dbReference>
<dbReference type="Proteomes" id="UP001182556">
    <property type="component" value="Unassembled WGS sequence"/>
</dbReference>
<evidence type="ECO:0008006" key="10">
    <source>
        <dbReference type="Google" id="ProtNLM"/>
    </source>
</evidence>
<dbReference type="InterPro" id="IPR001660">
    <property type="entry name" value="SAM"/>
</dbReference>
<dbReference type="GO" id="GO:0001881">
    <property type="term" value="P:receptor recycling"/>
    <property type="evidence" value="ECO:0007669"/>
    <property type="project" value="TreeGrafter"/>
</dbReference>
<dbReference type="GO" id="GO:0055037">
    <property type="term" value="C:recycling endosome"/>
    <property type="evidence" value="ECO:0007669"/>
    <property type="project" value="TreeGrafter"/>
</dbReference>
<feature type="region of interest" description="Disordered" evidence="4">
    <location>
        <begin position="638"/>
        <end position="725"/>
    </location>
</feature>
<dbReference type="PROSITE" id="PS50002">
    <property type="entry name" value="SH3"/>
    <property type="match status" value="1"/>
</dbReference>
<dbReference type="PROSITE" id="PS50003">
    <property type="entry name" value="PH_DOMAIN"/>
    <property type="match status" value="1"/>
</dbReference>
<dbReference type="PRINTS" id="PR00452">
    <property type="entry name" value="SH3DOMAIN"/>
</dbReference>
<keyword evidence="1 3" id="KW-0728">SH3 domain</keyword>
<dbReference type="GO" id="GO:0005802">
    <property type="term" value="C:trans-Golgi network"/>
    <property type="evidence" value="ECO:0007669"/>
    <property type="project" value="TreeGrafter"/>
</dbReference>
<dbReference type="PROSITE" id="PS50105">
    <property type="entry name" value="SAM_DOMAIN"/>
    <property type="match status" value="1"/>
</dbReference>
<dbReference type="AlphaFoldDB" id="A0AAD9FVX7"/>
<feature type="region of interest" description="Disordered" evidence="4">
    <location>
        <begin position="182"/>
        <end position="257"/>
    </location>
</feature>
<dbReference type="Pfam" id="PF00169">
    <property type="entry name" value="PH"/>
    <property type="match status" value="1"/>
</dbReference>
<keyword evidence="2" id="KW-0597">Phosphoprotein</keyword>
<dbReference type="InterPro" id="IPR013761">
    <property type="entry name" value="SAM/pointed_sf"/>
</dbReference>
<dbReference type="InterPro" id="IPR011993">
    <property type="entry name" value="PH-like_dom_sf"/>
</dbReference>
<feature type="compositionally biased region" description="Low complexity" evidence="4">
    <location>
        <begin position="497"/>
        <end position="511"/>
    </location>
</feature>
<feature type="domain" description="SAM" evidence="7">
    <location>
        <begin position="288"/>
        <end position="352"/>
    </location>
</feature>
<evidence type="ECO:0000313" key="9">
    <source>
        <dbReference type="Proteomes" id="UP001182556"/>
    </source>
</evidence>
<dbReference type="Gene3D" id="1.10.418.10">
    <property type="entry name" value="Calponin-like domain"/>
    <property type="match status" value="1"/>
</dbReference>
<name>A0AAD9FVX7_PAPLA</name>
<organism evidence="8 9">
    <name type="scientific">Papiliotrema laurentii</name>
    <name type="common">Cryptococcus laurentii</name>
    <dbReference type="NCBI Taxonomy" id="5418"/>
    <lineage>
        <taxon>Eukaryota</taxon>
        <taxon>Fungi</taxon>
        <taxon>Dikarya</taxon>
        <taxon>Basidiomycota</taxon>
        <taxon>Agaricomycotina</taxon>
        <taxon>Tremellomycetes</taxon>
        <taxon>Tremellales</taxon>
        <taxon>Rhynchogastremaceae</taxon>
        <taxon>Papiliotrema</taxon>
    </lineage>
</organism>
<dbReference type="GO" id="GO:0005769">
    <property type="term" value="C:early endosome"/>
    <property type="evidence" value="ECO:0007669"/>
    <property type="project" value="TreeGrafter"/>
</dbReference>
<dbReference type="InterPro" id="IPR036028">
    <property type="entry name" value="SH3-like_dom_sf"/>
</dbReference>
<feature type="region of interest" description="Disordered" evidence="4">
    <location>
        <begin position="63"/>
        <end position="137"/>
    </location>
</feature>
<feature type="compositionally biased region" description="Polar residues" evidence="4">
    <location>
        <begin position="486"/>
        <end position="495"/>
    </location>
</feature>
<comment type="caution">
    <text evidence="8">The sequence shown here is derived from an EMBL/GenBank/DDBJ whole genome shotgun (WGS) entry which is preliminary data.</text>
</comment>
<evidence type="ECO:0000313" key="8">
    <source>
        <dbReference type="EMBL" id="KAK1927240.1"/>
    </source>
</evidence>
<sequence length="838" mass="90271">MPNSVRAIHTFVAEHGDELEFQAGELIEVLERDDGFGDGWWRGRNARGDEGLFPATYITEETNPINNEKQAPVAEGIRPDASPYKGTDPLPEPIPTAALSPLSIPQAAPEAPTTAAEALKGKEAPITEQSQRGANGMGETLGEIQNAIASIAEPQGENEQEDLGIGSGTRAKLAAEAKIANEQRERQRVSGGVIGLVYSDESEDDDDEDEDRKESPRAHTNGNTSPPDVARSQSLPQSDEAPALSKPPSVKTPREKHLALQPALPLPATPPLPLSGSSVTTGTAVSSWTIDEVVSWAESRGFDDIVCAKLREHEITGDVLLELDANLLKELDIPQFGKRVRIAQAISELRPPRPDSAVRGMSAPPSSNGLPPISTPPLSTPPTSALPDQVPHAAWAHSRRTSSTTPTLPSMEAIKEGQANTSTLSSLPASPVTPVSVYPKRESTGSLGHKRGKSSVDNKDRLSFFSRTRKPAPSAPSPGEPRASRVASNGRQHQMQAAAPEAARKPAATTTGSAMALRQIGEPDHSGYLKKKGDRYGNWKTRFFVLKGSHLYYMKTEHEDRVKGNIDLRGYRVIVDENTNPGSYGFRLSGGDKPHAFSSSEQTVIREWMKALMKATIARDYSVPVTSSCNIPTIPLAEAQALSPRPPSPATRDATQRATRRENTNQLTAHDANILMSLDTSKRASQNLTPSRPSRDTRRPSNATAEATAERRLTASSSKDNQKSRDLVNWVNKHLPESYPRASTIPASFVSGEVLFLLVRALSGIDPSPAVPPEAFLPENGLPGLEGIFAMMDLFIDAGVDTVGVSINDIRQGDREAIRRLIESVQQWHAAKTGGAVE</sequence>
<dbReference type="GO" id="GO:0042147">
    <property type="term" value="P:retrograde transport, endosome to Golgi"/>
    <property type="evidence" value="ECO:0007669"/>
    <property type="project" value="TreeGrafter"/>
</dbReference>
<feature type="domain" description="PH" evidence="6">
    <location>
        <begin position="522"/>
        <end position="617"/>
    </location>
</feature>
<dbReference type="SUPFAM" id="SSF47769">
    <property type="entry name" value="SAM/Pointed domain"/>
    <property type="match status" value="1"/>
</dbReference>
<proteinExistence type="predicted"/>
<dbReference type="Gene3D" id="2.30.30.40">
    <property type="entry name" value="SH3 Domains"/>
    <property type="match status" value="1"/>
</dbReference>
<dbReference type="SMART" id="SM00454">
    <property type="entry name" value="SAM"/>
    <property type="match status" value="1"/>
</dbReference>
<feature type="compositionally biased region" description="Acidic residues" evidence="4">
    <location>
        <begin position="200"/>
        <end position="211"/>
    </location>
</feature>
<dbReference type="CDD" id="cd00174">
    <property type="entry name" value="SH3"/>
    <property type="match status" value="1"/>
</dbReference>
<dbReference type="GO" id="GO:0005829">
    <property type="term" value="C:cytosol"/>
    <property type="evidence" value="ECO:0007669"/>
    <property type="project" value="GOC"/>
</dbReference>
<evidence type="ECO:0000259" key="5">
    <source>
        <dbReference type="PROSITE" id="PS50002"/>
    </source>
</evidence>
<evidence type="ECO:0000256" key="4">
    <source>
        <dbReference type="SAM" id="MobiDB-lite"/>
    </source>
</evidence>
<dbReference type="InterPro" id="IPR001452">
    <property type="entry name" value="SH3_domain"/>
</dbReference>
<evidence type="ECO:0000256" key="1">
    <source>
        <dbReference type="ARBA" id="ARBA00022443"/>
    </source>
</evidence>
<accession>A0AAD9FVX7</accession>
<keyword evidence="9" id="KW-1185">Reference proteome</keyword>
<dbReference type="PANTHER" id="PTHR22902:SF27">
    <property type="entry name" value="PLECKSTRIN HOMOLOGY DOMAIN-CONTAINING FAMILY A MEMBER 3"/>
    <property type="match status" value="1"/>
</dbReference>
<feature type="region of interest" description="Disordered" evidence="4">
    <location>
        <begin position="351"/>
        <end position="513"/>
    </location>
</feature>